<dbReference type="RefSeq" id="WP_118163081.1">
    <property type="nucleotide sequence ID" value="NZ_DAWBXX010000195.1"/>
</dbReference>
<comment type="caution">
    <text evidence="8">The sequence shown here is derived from an EMBL/GenBank/DDBJ whole genome shotgun (WGS) entry which is preliminary data.</text>
</comment>
<dbReference type="EMBL" id="JAQMLU010000008">
    <property type="protein sequence ID" value="MDB8750045.1"/>
    <property type="molecule type" value="Genomic_DNA"/>
</dbReference>
<dbReference type="AlphaFoldDB" id="A0AAW6EA68"/>
<evidence type="ECO:0000256" key="3">
    <source>
        <dbReference type="ARBA" id="ARBA00022989"/>
    </source>
</evidence>
<organism evidence="8 9">
    <name type="scientific">Ruminococcus bicirculans</name>
    <name type="common">ex Wegman et al. 2014</name>
    <dbReference type="NCBI Taxonomy" id="1160721"/>
    <lineage>
        <taxon>Bacteria</taxon>
        <taxon>Bacillati</taxon>
        <taxon>Bacillota</taxon>
        <taxon>Clostridia</taxon>
        <taxon>Eubacteriales</taxon>
        <taxon>Oscillospiraceae</taxon>
        <taxon>Ruminococcus</taxon>
    </lineage>
</organism>
<accession>A0AAW6EA68</accession>
<reference evidence="8" key="2">
    <citation type="submission" date="2023-01" db="EMBL/GenBank/DDBJ databases">
        <title>Human gut microbiome strain richness.</title>
        <authorList>
            <person name="Chen-Liaw A."/>
        </authorList>
    </citation>
    <scope>NUCLEOTIDE SEQUENCE</scope>
    <source>
        <strain evidence="8">D43st1_D9_D43t1_170807</strain>
    </source>
</reference>
<keyword evidence="3 5" id="KW-1133">Transmembrane helix</keyword>
<evidence type="ECO:0000313" key="8">
    <source>
        <dbReference type="EMBL" id="MDB8750045.1"/>
    </source>
</evidence>
<feature type="transmembrane region" description="Helical" evidence="5">
    <location>
        <begin position="95"/>
        <end position="117"/>
    </location>
</feature>
<evidence type="ECO:0000313" key="7">
    <source>
        <dbReference type="EMBL" id="MCQ5153356.1"/>
    </source>
</evidence>
<protein>
    <submittedName>
        <fullName evidence="7">NINE protein</fullName>
    </submittedName>
    <submittedName>
        <fullName evidence="8">Zinc ribbon domain-containing protein</fullName>
    </submittedName>
</protein>
<evidence type="ECO:0000259" key="6">
    <source>
        <dbReference type="Pfam" id="PF05154"/>
    </source>
</evidence>
<dbReference type="Proteomes" id="UP001206236">
    <property type="component" value="Unassembled WGS sequence"/>
</dbReference>
<dbReference type="Pfam" id="PF05154">
    <property type="entry name" value="TM2"/>
    <property type="match status" value="1"/>
</dbReference>
<dbReference type="Proteomes" id="UP001213042">
    <property type="component" value="Unassembled WGS sequence"/>
</dbReference>
<keyword evidence="4 5" id="KW-0472">Membrane</keyword>
<dbReference type="InterPro" id="IPR050932">
    <property type="entry name" value="TM2D1-3-like"/>
</dbReference>
<evidence type="ECO:0000256" key="4">
    <source>
        <dbReference type="ARBA" id="ARBA00023136"/>
    </source>
</evidence>
<gene>
    <name evidence="7" type="ORF">NE632_08525</name>
    <name evidence="8" type="ORF">PNW00_06240</name>
</gene>
<evidence type="ECO:0000256" key="2">
    <source>
        <dbReference type="ARBA" id="ARBA00022692"/>
    </source>
</evidence>
<evidence type="ECO:0000313" key="9">
    <source>
        <dbReference type="Proteomes" id="UP001213042"/>
    </source>
</evidence>
<dbReference type="PANTHER" id="PTHR21016">
    <property type="entry name" value="BETA-AMYLOID BINDING PROTEIN-RELATED"/>
    <property type="match status" value="1"/>
</dbReference>
<keyword evidence="2 5" id="KW-0812">Transmembrane</keyword>
<reference evidence="7" key="1">
    <citation type="submission" date="2022-06" db="EMBL/GenBank/DDBJ databases">
        <title>Isolation of gut microbiota from human fecal samples.</title>
        <authorList>
            <person name="Pamer E.G."/>
            <person name="Barat B."/>
            <person name="Waligurski E."/>
            <person name="Medina S."/>
            <person name="Paddock L."/>
            <person name="Mostad J."/>
        </authorList>
    </citation>
    <scope>NUCLEOTIDE SEQUENCE</scope>
    <source>
        <strain evidence="7">DFI.5.57</strain>
    </source>
</reference>
<evidence type="ECO:0000256" key="1">
    <source>
        <dbReference type="ARBA" id="ARBA00004141"/>
    </source>
</evidence>
<dbReference type="GO" id="GO:0016020">
    <property type="term" value="C:membrane"/>
    <property type="evidence" value="ECO:0007669"/>
    <property type="project" value="UniProtKB-SubCell"/>
</dbReference>
<feature type="domain" description="TM2" evidence="6">
    <location>
        <begin position="64"/>
        <end position="114"/>
    </location>
</feature>
<dbReference type="InterPro" id="IPR007829">
    <property type="entry name" value="TM2"/>
</dbReference>
<proteinExistence type="predicted"/>
<sequence>MTCPNCKGENAPGVAVCEYCGHELPQPQKIDNHVEHNSNIVQHITYVTNVQQVAPQAPVEQVSPKSKSTAEILCLLTFLGLGGLNRFYVGKAGTGLLYFFTFGGFFIGAIVDMINLFQGNFTDAQGRVLK</sequence>
<comment type="subcellular location">
    <subcellularLocation>
        <location evidence="1">Membrane</location>
        <topology evidence="1">Multi-pass membrane protein</topology>
    </subcellularLocation>
</comment>
<name>A0AAW6EA68_9FIRM</name>
<dbReference type="EMBL" id="JANGCN010000017">
    <property type="protein sequence ID" value="MCQ5153356.1"/>
    <property type="molecule type" value="Genomic_DNA"/>
</dbReference>
<evidence type="ECO:0000256" key="5">
    <source>
        <dbReference type="SAM" id="Phobius"/>
    </source>
</evidence>
<dbReference type="PANTHER" id="PTHR21016:SF25">
    <property type="entry name" value="TM2 DOMAIN-CONTAINING PROTEIN DDB_G0277895-RELATED"/>
    <property type="match status" value="1"/>
</dbReference>